<reference evidence="2 3" key="1">
    <citation type="submission" date="2020-07" db="EMBL/GenBank/DDBJ databases">
        <authorList>
            <person name="Feng X."/>
        </authorList>
    </citation>
    <scope>NUCLEOTIDE SEQUENCE [LARGE SCALE GENOMIC DNA]</scope>
    <source>
        <strain evidence="2 3">JCM31066</strain>
    </source>
</reference>
<evidence type="ECO:0000313" key="2">
    <source>
        <dbReference type="EMBL" id="MBC2594700.1"/>
    </source>
</evidence>
<evidence type="ECO:0008006" key="4">
    <source>
        <dbReference type="Google" id="ProtNLM"/>
    </source>
</evidence>
<comment type="caution">
    <text evidence="2">The sequence shown here is derived from an EMBL/GenBank/DDBJ whole genome shotgun (WGS) entry which is preliminary data.</text>
</comment>
<evidence type="ECO:0000256" key="1">
    <source>
        <dbReference type="SAM" id="MobiDB-lite"/>
    </source>
</evidence>
<gene>
    <name evidence="2" type="ORF">H5P28_10550</name>
</gene>
<dbReference type="EMBL" id="JACHVB010000032">
    <property type="protein sequence ID" value="MBC2594700.1"/>
    <property type="molecule type" value="Genomic_DNA"/>
</dbReference>
<dbReference type="CDD" id="cd16387">
    <property type="entry name" value="ParB_N_Srx"/>
    <property type="match status" value="1"/>
</dbReference>
<dbReference type="InterPro" id="IPR036086">
    <property type="entry name" value="ParB/Sulfiredoxin_sf"/>
</dbReference>
<keyword evidence="3" id="KW-1185">Reference proteome</keyword>
<dbReference type="SUPFAM" id="SSF110849">
    <property type="entry name" value="ParB/Sulfiredoxin"/>
    <property type="match status" value="1"/>
</dbReference>
<name>A0A842HEP9_9BACT</name>
<protein>
    <recommendedName>
        <fullName evidence="4">ParB/Sulfiredoxin domain-containing protein</fullName>
    </recommendedName>
</protein>
<dbReference type="Proteomes" id="UP000546464">
    <property type="component" value="Unassembled WGS sequence"/>
</dbReference>
<dbReference type="AlphaFoldDB" id="A0A842HEP9"/>
<dbReference type="RefSeq" id="WP_185675669.1">
    <property type="nucleotide sequence ID" value="NZ_JACHVB010000032.1"/>
</dbReference>
<sequence length="502" mass="56397">MSGEKKWSVEDLDTIKILLDAENPRIDVRQNATQDLIRKRLLETAQVDELAKKIIKFGGLFPGERIIVTKEFGKYVVLEGNRRVCACQLLLDPDLIPSGYKSSFPAADSVLRETISSSAVEIAPSREAAEVTITQKHSGSGVLEWTPAANHRRMKRLLDRGHSIDEVANSFGIRKSDFNRYLREGEILQYTVNMKCWSADELDQLNSPFIKTNPFTRFFTLSGVKDAVGIKYDNGYKLKWTKKRAVHDLWIESIARGFLLKGAAGKPIFNTRSKPDDVFSKITSTSSLLKRDYLKQASDMSLGTVPDGQAKASGGNALDAEPSDDGNTIPFPQKSSSDDASDPSLVNKDTPSKPHSVGKFFEKLECNVSDDRLNALAKEIRQIRYQNYPISATFLSRALLESSLIYCIKAKKVYGDMMKSVPSNYKKDPGLKHIIKFSIERADDIFANPERVRSLLNRWLTNHKDYCDLVVHGEWIKANNTTLEQLASETFFFVQKVLNGDI</sequence>
<evidence type="ECO:0000313" key="3">
    <source>
        <dbReference type="Proteomes" id="UP000546464"/>
    </source>
</evidence>
<proteinExistence type="predicted"/>
<organism evidence="2 3">
    <name type="scientific">Ruficoccus amylovorans</name>
    <dbReference type="NCBI Taxonomy" id="1804625"/>
    <lineage>
        <taxon>Bacteria</taxon>
        <taxon>Pseudomonadati</taxon>
        <taxon>Verrucomicrobiota</taxon>
        <taxon>Opitutia</taxon>
        <taxon>Puniceicoccales</taxon>
        <taxon>Cerasicoccaceae</taxon>
        <taxon>Ruficoccus</taxon>
    </lineage>
</organism>
<feature type="region of interest" description="Disordered" evidence="1">
    <location>
        <begin position="304"/>
        <end position="353"/>
    </location>
</feature>
<accession>A0A842HEP9</accession>